<proteinExistence type="predicted"/>
<evidence type="ECO:0008006" key="4">
    <source>
        <dbReference type="Google" id="ProtNLM"/>
    </source>
</evidence>
<dbReference type="Proteomes" id="UP000053477">
    <property type="component" value="Unassembled WGS sequence"/>
</dbReference>
<dbReference type="AlphaFoldDB" id="A0A0H2S2Y8"/>
<feature type="chain" id="PRO_5005202376" description="Secreted protein" evidence="1">
    <location>
        <begin position="23"/>
        <end position="105"/>
    </location>
</feature>
<sequence length="105" mass="12361">MRNVQSIRRFVLQVILIVPWRAMETPYRRKSTIVCVAFSTCLTDRNLGRTPRNLERSLGGSYCHWAFLRLFTPCPLDHVRNFGISFQYRSFYFIPARWAKTSSLA</sequence>
<dbReference type="EMBL" id="KQ086002">
    <property type="protein sequence ID" value="KLO11361.1"/>
    <property type="molecule type" value="Genomic_DNA"/>
</dbReference>
<name>A0A0H2S2Y8_9AGAM</name>
<evidence type="ECO:0000313" key="3">
    <source>
        <dbReference type="Proteomes" id="UP000053477"/>
    </source>
</evidence>
<protein>
    <recommendedName>
        <fullName evidence="4">Secreted protein</fullName>
    </recommendedName>
</protein>
<dbReference type="InParanoid" id="A0A0H2S2Y8"/>
<keyword evidence="3" id="KW-1185">Reference proteome</keyword>
<organism evidence="2 3">
    <name type="scientific">Schizopora paradoxa</name>
    <dbReference type="NCBI Taxonomy" id="27342"/>
    <lineage>
        <taxon>Eukaryota</taxon>
        <taxon>Fungi</taxon>
        <taxon>Dikarya</taxon>
        <taxon>Basidiomycota</taxon>
        <taxon>Agaricomycotina</taxon>
        <taxon>Agaricomycetes</taxon>
        <taxon>Hymenochaetales</taxon>
        <taxon>Schizoporaceae</taxon>
        <taxon>Schizopora</taxon>
    </lineage>
</organism>
<evidence type="ECO:0000256" key="1">
    <source>
        <dbReference type="SAM" id="SignalP"/>
    </source>
</evidence>
<gene>
    <name evidence="2" type="ORF">SCHPADRAFT_475448</name>
</gene>
<keyword evidence="1" id="KW-0732">Signal</keyword>
<accession>A0A0H2S2Y8</accession>
<evidence type="ECO:0000313" key="2">
    <source>
        <dbReference type="EMBL" id="KLO11361.1"/>
    </source>
</evidence>
<feature type="signal peptide" evidence="1">
    <location>
        <begin position="1"/>
        <end position="22"/>
    </location>
</feature>
<reference evidence="2 3" key="1">
    <citation type="submission" date="2015-04" db="EMBL/GenBank/DDBJ databases">
        <title>Complete genome sequence of Schizopora paradoxa KUC8140, a cosmopolitan wood degrader in East Asia.</title>
        <authorList>
            <consortium name="DOE Joint Genome Institute"/>
            <person name="Min B."/>
            <person name="Park H."/>
            <person name="Jang Y."/>
            <person name="Kim J.-J."/>
            <person name="Kim K.H."/>
            <person name="Pangilinan J."/>
            <person name="Lipzen A."/>
            <person name="Riley R."/>
            <person name="Grigoriev I.V."/>
            <person name="Spatafora J.W."/>
            <person name="Choi I.-G."/>
        </authorList>
    </citation>
    <scope>NUCLEOTIDE SEQUENCE [LARGE SCALE GENOMIC DNA]</scope>
    <source>
        <strain evidence="2 3">KUC8140</strain>
    </source>
</reference>